<name>A0A9X3EP42_9BACT</name>
<accession>A0A9X3EP42</accession>
<dbReference type="PANTHER" id="PTHR12366">
    <property type="entry name" value="ASPARTYL/ASPARAGINYL BETA-HYDROXYLASE"/>
    <property type="match status" value="1"/>
</dbReference>
<dbReference type="GO" id="GO:0062101">
    <property type="term" value="F:peptidyl-aspartic acid 3-dioxygenase activity"/>
    <property type="evidence" value="ECO:0007669"/>
    <property type="project" value="InterPro"/>
</dbReference>
<sequence length="267" mass="29708">MKTGIPEVDRGIAAVAAAAAERYGAAAVARIAASTLSSFESPRFADERQRPTWVYTPGLTARPFWTREQCGRLSEMIAAFEAGREAIAAEIAALDTSRMGVPYDHLSVEPEQIRGWKNLFFFKDYQPDHELMARVPTIRAITERFGPDQLDRFELFLSVLEPGTHIPPHFGGSNCKLTLHLPLDVPPGDAAIRVDTETRGWAGGDMVIFDDTFDHEAWNRTGRARAVLLIKAYHPELTIEEIGVLEMFAPLSAKVYRELLKTKGRGQ</sequence>
<dbReference type="Proteomes" id="UP001150924">
    <property type="component" value="Unassembled WGS sequence"/>
</dbReference>
<dbReference type="InterPro" id="IPR039038">
    <property type="entry name" value="ASPH"/>
</dbReference>
<dbReference type="Gene3D" id="2.60.120.330">
    <property type="entry name" value="B-lactam Antibiotic, Isopenicillin N Synthase, Chain"/>
    <property type="match status" value="1"/>
</dbReference>
<organism evidence="2 3">
    <name type="scientific">Nannocystis pusilla</name>
    <dbReference type="NCBI Taxonomy" id="889268"/>
    <lineage>
        <taxon>Bacteria</taxon>
        <taxon>Pseudomonadati</taxon>
        <taxon>Myxococcota</taxon>
        <taxon>Polyangia</taxon>
        <taxon>Nannocystales</taxon>
        <taxon>Nannocystaceae</taxon>
        <taxon>Nannocystis</taxon>
    </lineage>
</organism>
<evidence type="ECO:0000313" key="3">
    <source>
        <dbReference type="Proteomes" id="UP001150924"/>
    </source>
</evidence>
<evidence type="ECO:0000313" key="2">
    <source>
        <dbReference type="EMBL" id="MCY1004191.1"/>
    </source>
</evidence>
<evidence type="ECO:0000259" key="1">
    <source>
        <dbReference type="Pfam" id="PF05118"/>
    </source>
</evidence>
<feature type="domain" description="Aspartyl/asparaginy/proline hydroxylase" evidence="1">
    <location>
        <begin position="85"/>
        <end position="235"/>
    </location>
</feature>
<dbReference type="InterPro" id="IPR007803">
    <property type="entry name" value="Asp/Arg/Pro-Hydrxlase"/>
</dbReference>
<dbReference type="RefSeq" id="WP_267765727.1">
    <property type="nucleotide sequence ID" value="NZ_JAPNKE010000002.1"/>
</dbReference>
<reference evidence="2" key="1">
    <citation type="submission" date="2022-11" db="EMBL/GenBank/DDBJ databases">
        <title>Minimal conservation of predation-associated metabolite biosynthetic gene clusters underscores biosynthetic potential of Myxococcota including descriptions for ten novel species: Archangium lansinium sp. nov., Myxococcus landrumus sp. nov., Nannocystis bai.</title>
        <authorList>
            <person name="Ahearne A."/>
            <person name="Stevens C."/>
            <person name="Phillips K."/>
        </authorList>
    </citation>
    <scope>NUCLEOTIDE SEQUENCE</scope>
    <source>
        <strain evidence="2">Na p29</strain>
    </source>
</reference>
<dbReference type="SUPFAM" id="SSF51197">
    <property type="entry name" value="Clavaminate synthase-like"/>
    <property type="match status" value="1"/>
</dbReference>
<dbReference type="Pfam" id="PF05118">
    <property type="entry name" value="Asp_Arg_Hydrox"/>
    <property type="match status" value="1"/>
</dbReference>
<dbReference type="EMBL" id="JAPNKE010000002">
    <property type="protein sequence ID" value="MCY1004191.1"/>
    <property type="molecule type" value="Genomic_DNA"/>
</dbReference>
<dbReference type="PANTHER" id="PTHR12366:SF32">
    <property type="entry name" value="ASPARTATE BETA-HYDROXYLASE ISOFORM X1"/>
    <property type="match status" value="1"/>
</dbReference>
<proteinExistence type="predicted"/>
<protein>
    <submittedName>
        <fullName evidence="2">Aspartyl/asparaginyl beta-hydroxylase domain-containing protein</fullName>
    </submittedName>
</protein>
<comment type="caution">
    <text evidence="2">The sequence shown here is derived from an EMBL/GenBank/DDBJ whole genome shotgun (WGS) entry which is preliminary data.</text>
</comment>
<dbReference type="AlphaFoldDB" id="A0A9X3EP42"/>
<dbReference type="InterPro" id="IPR027443">
    <property type="entry name" value="IPNS-like_sf"/>
</dbReference>
<keyword evidence="3" id="KW-1185">Reference proteome</keyword>
<gene>
    <name evidence="2" type="ORF">OV079_01130</name>
</gene>